<dbReference type="GO" id="GO:1901097">
    <property type="term" value="P:negative regulation of autophagosome maturation"/>
    <property type="evidence" value="ECO:0007669"/>
    <property type="project" value="TreeGrafter"/>
</dbReference>
<dbReference type="Pfam" id="PF02759">
    <property type="entry name" value="RUN"/>
    <property type="match status" value="1"/>
</dbReference>
<keyword evidence="2" id="KW-0597">Phosphoprotein</keyword>
<evidence type="ECO:0000256" key="2">
    <source>
        <dbReference type="ARBA" id="ARBA00022553"/>
    </source>
</evidence>
<dbReference type="InterPro" id="IPR052428">
    <property type="entry name" value="Autophagy_HostDef_Reg"/>
</dbReference>
<organism evidence="8 9">
    <name type="scientific">Spizaetus tyrannus</name>
    <name type="common">black hawk-eagle</name>
    <dbReference type="NCBI Taxonomy" id="252798"/>
    <lineage>
        <taxon>Eukaryota</taxon>
        <taxon>Metazoa</taxon>
        <taxon>Chordata</taxon>
        <taxon>Craniata</taxon>
        <taxon>Vertebrata</taxon>
        <taxon>Euteleostomi</taxon>
        <taxon>Archelosauria</taxon>
        <taxon>Archosauria</taxon>
        <taxon>Dinosauria</taxon>
        <taxon>Saurischia</taxon>
        <taxon>Theropoda</taxon>
        <taxon>Coelurosauria</taxon>
        <taxon>Aves</taxon>
        <taxon>Neognathae</taxon>
        <taxon>Neoaves</taxon>
        <taxon>Telluraves</taxon>
        <taxon>Accipitrimorphae</taxon>
        <taxon>Accipitriformes</taxon>
        <taxon>Accipitridae</taxon>
        <taxon>Accipitrinae</taxon>
        <taxon>Spizaetus</taxon>
    </lineage>
</organism>
<feature type="coiled-coil region" evidence="5">
    <location>
        <begin position="492"/>
        <end position="519"/>
    </location>
</feature>
<dbReference type="InterPro" id="IPR048569">
    <property type="entry name" value="RUBC_PIKBD"/>
</dbReference>
<dbReference type="PANTHER" id="PTHR45971">
    <property type="entry name" value="PHOX (PX) DOMAIN-CONTAINING PROTEIN"/>
    <property type="match status" value="1"/>
</dbReference>
<dbReference type="SMART" id="SM01175">
    <property type="entry name" value="DUF4206"/>
    <property type="match status" value="1"/>
</dbReference>
<dbReference type="Pfam" id="PF13901">
    <property type="entry name" value="RH_dom"/>
    <property type="match status" value="1"/>
</dbReference>
<evidence type="ECO:0000313" key="8">
    <source>
        <dbReference type="EMBL" id="NXJ51421.1"/>
    </source>
</evidence>
<gene>
    <name evidence="8" type="primary">Rubcn</name>
    <name evidence="8" type="ORF">SPITYR_R09894</name>
</gene>
<dbReference type="GO" id="GO:0006914">
    <property type="term" value="P:autophagy"/>
    <property type="evidence" value="ECO:0007669"/>
    <property type="project" value="UniProtKB-KW"/>
</dbReference>
<protein>
    <submittedName>
        <fullName evidence="8">RUBIC protein</fullName>
    </submittedName>
</protein>
<evidence type="ECO:0000256" key="1">
    <source>
        <dbReference type="ARBA" id="ARBA00004603"/>
    </source>
</evidence>
<feature type="compositionally biased region" description="Polar residues" evidence="6">
    <location>
        <begin position="291"/>
        <end position="300"/>
    </location>
</feature>
<accession>A0A7L0CBT4</accession>
<dbReference type="Pfam" id="PF21054">
    <property type="entry name" value="RUBC_PIKBD"/>
    <property type="match status" value="1"/>
</dbReference>
<dbReference type="GO" id="GO:0005770">
    <property type="term" value="C:late endosome"/>
    <property type="evidence" value="ECO:0007669"/>
    <property type="project" value="UniProtKB-SubCell"/>
</dbReference>
<feature type="compositionally biased region" description="Low complexity" evidence="6">
    <location>
        <begin position="272"/>
        <end position="290"/>
    </location>
</feature>
<dbReference type="InterPro" id="IPR037213">
    <property type="entry name" value="Run_dom_sf"/>
</dbReference>
<feature type="region of interest" description="Disordered" evidence="6">
    <location>
        <begin position="213"/>
        <end position="427"/>
    </location>
</feature>
<keyword evidence="9" id="KW-1185">Reference proteome</keyword>
<evidence type="ECO:0000256" key="5">
    <source>
        <dbReference type="SAM" id="Coils"/>
    </source>
</evidence>
<dbReference type="Gene3D" id="1.20.58.900">
    <property type="match status" value="1"/>
</dbReference>
<evidence type="ECO:0000256" key="3">
    <source>
        <dbReference type="ARBA" id="ARBA00022753"/>
    </source>
</evidence>
<name>A0A7L0CBT4_9AVES</name>
<evidence type="ECO:0000256" key="6">
    <source>
        <dbReference type="SAM" id="MobiDB-lite"/>
    </source>
</evidence>
<feature type="domain" description="RUN" evidence="7">
    <location>
        <begin position="24"/>
        <end position="165"/>
    </location>
</feature>
<dbReference type="SMART" id="SM00593">
    <property type="entry name" value="RUN"/>
    <property type="match status" value="1"/>
</dbReference>
<feature type="compositionally biased region" description="Low complexity" evidence="6">
    <location>
        <begin position="318"/>
        <end position="352"/>
    </location>
</feature>
<reference evidence="8 9" key="1">
    <citation type="submission" date="2019-09" db="EMBL/GenBank/DDBJ databases">
        <title>Bird 10,000 Genomes (B10K) Project - Family phase.</title>
        <authorList>
            <person name="Zhang G."/>
        </authorList>
    </citation>
    <scope>NUCLEOTIDE SEQUENCE [LARGE SCALE GENOMIC DNA]</scope>
    <source>
        <strain evidence="8">B10K-DU-007-42</strain>
        <tissue evidence="8">Muscle</tissue>
    </source>
</reference>
<dbReference type="GO" id="GO:1901981">
    <property type="term" value="F:phosphatidylinositol phosphate binding"/>
    <property type="evidence" value="ECO:0007669"/>
    <property type="project" value="TreeGrafter"/>
</dbReference>
<dbReference type="PANTHER" id="PTHR45971:SF3">
    <property type="entry name" value="RUN DOMAIN BECLIN-1-INTERACTING AND CYSTEINE-RICH DOMAIN-CONTAINING PROTEIN"/>
    <property type="match status" value="1"/>
</dbReference>
<dbReference type="AlphaFoldDB" id="A0A7L0CBT4"/>
<keyword evidence="5" id="KW-0175">Coiled coil</keyword>
<dbReference type="Proteomes" id="UP000519115">
    <property type="component" value="Unassembled WGS sequence"/>
</dbReference>
<feature type="compositionally biased region" description="Low complexity" evidence="6">
    <location>
        <begin position="240"/>
        <end position="250"/>
    </location>
</feature>
<dbReference type="InterPro" id="IPR025258">
    <property type="entry name" value="RH_dom"/>
</dbReference>
<dbReference type="GO" id="GO:0005769">
    <property type="term" value="C:early endosome"/>
    <property type="evidence" value="ECO:0007669"/>
    <property type="project" value="TreeGrafter"/>
</dbReference>
<dbReference type="EMBL" id="VXAF01000340">
    <property type="protein sequence ID" value="NXJ51421.1"/>
    <property type="molecule type" value="Genomic_DNA"/>
</dbReference>
<feature type="non-terminal residue" evidence="8">
    <location>
        <position position="945"/>
    </location>
</feature>
<comment type="subcellular location">
    <subcellularLocation>
        <location evidence="1">Late endosome</location>
    </subcellularLocation>
</comment>
<evidence type="ECO:0000256" key="4">
    <source>
        <dbReference type="ARBA" id="ARBA00023006"/>
    </source>
</evidence>
<dbReference type="CDD" id="cd17686">
    <property type="entry name" value="RUN_RUBCN"/>
    <property type="match status" value="1"/>
</dbReference>
<keyword evidence="3" id="KW-0967">Endosome</keyword>
<dbReference type="InterPro" id="IPR004012">
    <property type="entry name" value="Run_dom"/>
</dbReference>
<sequence length="945" mass="105228">HWKLLGNLKTTVEGLVSTSNPNVWSKYGGLERLCRDMHSILYHGLIRDKVCCRQKDYWQFVKDIRWLSPGSAHHLEKFISLQESSQPDPQGPGDQAIAQLWLQHSLQCHCLSAQLRPLLGNRQYIRKFYADTAFLLSDAHVTAMLQCLEAVEQNNPRLLAQIDTSMLTRKGDGPPPVTKSQSLTALPASPYVPAAGCTQQRCFGSFSSLHHPASSGLSDRRPASSSVSSSTSQLQERCPSTRSSSFSEGRSPLEQPGSVTHFHVPSPKDPFSPASEMSSSTTSQSEDTWTGSQDDPQSDVNDGPEYLAIGNSGRRGRACSSASTNSTKSSSSKLFSSSSSQKLDSVSSLGEQGASGGGSRGLSLLRRSSFSEGQSLAPQGILKKSHVRSHSDTNVASGKLHESHGDPGGGREPVSASTQSSELSTPSSLYMEYDSGQYLSSGEGMFRRPSEGQSLISYLSEQDFGSCADLEKENAHFSISESLIAAIELMKCNMMSRQLEEEEEDSDKEIQELKQKIRIRRQQIRTRHLFPTCQELGSDSLVATDSGSQFSSHGSMRLSDSGSAEDVEEYEIRDADIKRNPDSCRKSFLSSESISHSFLNSNSAEAVAMGLLKQFEGMQLPAASELEWLVPEHDAPQKLLPIPDSLPISPDDGEHADIYKLRIRVRGNLEWAPPRPQIIFNVHPAPTRKVAVAKQNYRCAGCGIRTDPDYIKRLRYCEYLGKYFCQCCHENAQMVIPSRILRKWDFSKYYVSNFSKDLLSKIWSDPLFNVQDINPALYRKVKSLNQVWLLRIQLFHMKNMFKTCRLAKDLLDSFDAVPGHLTEDLHLYSLSDLSATKKGDLVPRLTELLKAGSLHVEKCMLCQAKGFICEFCQNEGDIIFPFELNKCRICEECKACYHKSCFKSTRCPRCERLQARRELLAKQSMESYVSDYEDELEQPEAVAAT</sequence>
<comment type="caution">
    <text evidence="8">The sequence shown here is derived from an EMBL/GenBank/DDBJ whole genome shotgun (WGS) entry which is preliminary data.</text>
</comment>
<feature type="non-terminal residue" evidence="8">
    <location>
        <position position="1"/>
    </location>
</feature>
<feature type="compositionally biased region" description="Low complexity" evidence="6">
    <location>
        <begin position="361"/>
        <end position="373"/>
    </location>
</feature>
<dbReference type="GO" id="GO:0045806">
    <property type="term" value="P:negative regulation of endocytosis"/>
    <property type="evidence" value="ECO:0007669"/>
    <property type="project" value="TreeGrafter"/>
</dbReference>
<dbReference type="SUPFAM" id="SSF140741">
    <property type="entry name" value="RUN domain-like"/>
    <property type="match status" value="1"/>
</dbReference>
<evidence type="ECO:0000313" key="9">
    <source>
        <dbReference type="Proteomes" id="UP000519115"/>
    </source>
</evidence>
<evidence type="ECO:0000259" key="7">
    <source>
        <dbReference type="PROSITE" id="PS50826"/>
    </source>
</evidence>
<proteinExistence type="predicted"/>
<keyword evidence="4" id="KW-0072">Autophagy</keyword>
<dbReference type="PROSITE" id="PS50826">
    <property type="entry name" value="RUN"/>
    <property type="match status" value="1"/>
</dbReference>
<feature type="compositionally biased region" description="Low complexity" evidence="6">
    <location>
        <begin position="415"/>
        <end position="427"/>
    </location>
</feature>